<keyword evidence="2" id="KW-1185">Reference proteome</keyword>
<dbReference type="KEGG" id="mez:Mtc_1134"/>
<gene>
    <name evidence="1" type="ordered locus">Mtc_1134</name>
</gene>
<sequence>MKPNKTLVLALSGLMLAVIASGTAFANTWPGSDSSKLVNSAYGSWESYITQTSEPTVPGGSTLTWDNSFKNLYGGTYYPTLVTYDQNMQNEQDTAINAALTYGQRYPTSASEYFTGSRAAASSSGWHCMYVSHYYGATIGDTAIPTTGPQFVEQSYNVR</sequence>
<name>H8I7Q5_METCZ</name>
<organism evidence="1 2">
    <name type="scientific">Methanocella conradii (strain DSM 24694 / JCM 17849 / CGMCC 1.5162 / HZ254)</name>
    <dbReference type="NCBI Taxonomy" id="1041930"/>
    <lineage>
        <taxon>Archaea</taxon>
        <taxon>Methanobacteriati</taxon>
        <taxon>Methanobacteriota</taxon>
        <taxon>Stenosarchaea group</taxon>
        <taxon>Methanomicrobia</taxon>
        <taxon>Methanocellales</taxon>
        <taxon>Methanocellaceae</taxon>
        <taxon>Methanocella</taxon>
    </lineage>
</organism>
<proteinExistence type="predicted"/>
<dbReference type="HOGENOM" id="CLU_1727242_0_0_2"/>
<dbReference type="AlphaFoldDB" id="H8I7Q5"/>
<evidence type="ECO:0000313" key="2">
    <source>
        <dbReference type="Proteomes" id="UP000005233"/>
    </source>
</evidence>
<dbReference type="Proteomes" id="UP000005233">
    <property type="component" value="Chromosome"/>
</dbReference>
<dbReference type="GeneID" id="11971261"/>
<reference evidence="1 2" key="1">
    <citation type="journal article" date="2012" name="J. Bacteriol.">
        <title>Complete genome sequence of a thermophilic methanogen, Methanocella conradii HZ254, isolated from Chinese rice field soil.</title>
        <authorList>
            <person name="Lu Z."/>
            <person name="Lu Y."/>
        </authorList>
    </citation>
    <scope>NUCLEOTIDE SEQUENCE [LARGE SCALE GENOMIC DNA]</scope>
    <source>
        <strain evidence="2">DSM 24694 / JCM 17849 / CGMCC 1.5162 / HZ254</strain>
    </source>
</reference>
<dbReference type="RefSeq" id="WP_014405728.1">
    <property type="nucleotide sequence ID" value="NC_017034.1"/>
</dbReference>
<dbReference type="EMBL" id="CP003243">
    <property type="protein sequence ID" value="AFC99890.1"/>
    <property type="molecule type" value="Genomic_DNA"/>
</dbReference>
<dbReference type="eggNOG" id="arCOG12035">
    <property type="taxonomic scope" value="Archaea"/>
</dbReference>
<accession>H8I7Q5</accession>
<protein>
    <submittedName>
        <fullName evidence="1">Uncharacterized protein</fullName>
    </submittedName>
</protein>
<dbReference type="STRING" id="1041930.Mtc_1134"/>
<evidence type="ECO:0000313" key="1">
    <source>
        <dbReference type="EMBL" id="AFC99890.1"/>
    </source>
</evidence>